<dbReference type="EMBL" id="GBHO01000768">
    <property type="protein sequence ID" value="JAG42836.1"/>
    <property type="molecule type" value="Transcribed_RNA"/>
</dbReference>
<evidence type="ECO:0000313" key="3">
    <source>
        <dbReference type="EMBL" id="JAG42836.1"/>
    </source>
</evidence>
<feature type="domain" description="Reverse transcriptase Ty1/copia-type" evidence="2">
    <location>
        <begin position="189"/>
        <end position="231"/>
    </location>
</feature>
<accession>A0A0A9ZFQ5</accession>
<feature type="compositionally biased region" description="Low complexity" evidence="1">
    <location>
        <begin position="89"/>
        <end position="99"/>
    </location>
</feature>
<sequence>MEVDSLAGSKDVTFSEGGGGSSLLQNPQGMDRLYFYPQPEPAKGNEVHEEDDESSESDTESSSSSESTESDSSGKTIVTNNSDSDENGSDSFASASGSDTNCDIMLDDTKRDPNFVPTVPVVTDGVATPRRGQRHRTKPKDLTDNYVTYSTILKEDPSIPTTVRQALDHPDRELWLQAMDREYRALIENRTWELVDLPPGRKPLNSKWVFKTKKDSLGNVLQHKARLVVKG</sequence>
<feature type="compositionally biased region" description="Acidic residues" evidence="1">
    <location>
        <begin position="48"/>
        <end position="59"/>
    </location>
</feature>
<evidence type="ECO:0000256" key="1">
    <source>
        <dbReference type="SAM" id="MobiDB-lite"/>
    </source>
</evidence>
<dbReference type="Pfam" id="PF07727">
    <property type="entry name" value="RVT_2"/>
    <property type="match status" value="1"/>
</dbReference>
<organism evidence="3">
    <name type="scientific">Lygus hesperus</name>
    <name type="common">Western plant bug</name>
    <dbReference type="NCBI Taxonomy" id="30085"/>
    <lineage>
        <taxon>Eukaryota</taxon>
        <taxon>Metazoa</taxon>
        <taxon>Ecdysozoa</taxon>
        <taxon>Arthropoda</taxon>
        <taxon>Hexapoda</taxon>
        <taxon>Insecta</taxon>
        <taxon>Pterygota</taxon>
        <taxon>Neoptera</taxon>
        <taxon>Paraneoptera</taxon>
        <taxon>Hemiptera</taxon>
        <taxon>Heteroptera</taxon>
        <taxon>Panheteroptera</taxon>
        <taxon>Cimicomorpha</taxon>
        <taxon>Miridae</taxon>
        <taxon>Mirini</taxon>
        <taxon>Lygus</taxon>
    </lineage>
</organism>
<name>A0A0A9ZFQ5_LYGHE</name>
<dbReference type="AlphaFoldDB" id="A0A0A9ZFQ5"/>
<reference evidence="3" key="1">
    <citation type="journal article" date="2014" name="PLoS ONE">
        <title>Transcriptome-Based Identification of ABC Transporters in the Western Tarnished Plant Bug Lygus hesperus.</title>
        <authorList>
            <person name="Hull J.J."/>
            <person name="Chaney K."/>
            <person name="Geib S.M."/>
            <person name="Fabrick J.A."/>
            <person name="Brent C.S."/>
            <person name="Walsh D."/>
            <person name="Lavine L.C."/>
        </authorList>
    </citation>
    <scope>NUCLEOTIDE SEQUENCE</scope>
</reference>
<protein>
    <submittedName>
        <fullName evidence="3">Retrovirus-related Pol polyprotein from transposon TNT 1-94</fullName>
    </submittedName>
</protein>
<feature type="non-terminal residue" evidence="3">
    <location>
        <position position="231"/>
    </location>
</feature>
<gene>
    <name evidence="3" type="primary">POLX_55</name>
    <name evidence="3" type="ORF">CM83_9448</name>
</gene>
<evidence type="ECO:0000259" key="2">
    <source>
        <dbReference type="Pfam" id="PF07727"/>
    </source>
</evidence>
<reference evidence="3" key="2">
    <citation type="submission" date="2014-07" db="EMBL/GenBank/DDBJ databases">
        <authorList>
            <person name="Hull J."/>
        </authorList>
    </citation>
    <scope>NUCLEOTIDE SEQUENCE</scope>
</reference>
<feature type="compositionally biased region" description="Low complexity" evidence="1">
    <location>
        <begin position="60"/>
        <end position="73"/>
    </location>
</feature>
<proteinExistence type="predicted"/>
<feature type="region of interest" description="Disordered" evidence="1">
    <location>
        <begin position="1"/>
        <end position="105"/>
    </location>
</feature>
<dbReference type="InterPro" id="IPR013103">
    <property type="entry name" value="RVT_2"/>
</dbReference>